<proteinExistence type="predicted"/>
<dbReference type="KEGG" id="smai:EXU30_00575"/>
<dbReference type="EMBL" id="CP036200">
    <property type="protein sequence ID" value="QBF81355.1"/>
    <property type="molecule type" value="Genomic_DNA"/>
</dbReference>
<gene>
    <name evidence="1" type="ORF">EXU30_00575</name>
</gene>
<dbReference type="AlphaFoldDB" id="A0A411PCR2"/>
<accession>A0A411PCR2</accession>
<keyword evidence="2" id="KW-1185">Reference proteome</keyword>
<reference evidence="1 2" key="1">
    <citation type="submission" date="2019-02" db="EMBL/GenBank/DDBJ databases">
        <title>Shewanella sp. D4-2 isolated from Dokdo Island.</title>
        <authorList>
            <person name="Baek K."/>
        </authorList>
    </citation>
    <scope>NUCLEOTIDE SEQUENCE [LARGE SCALE GENOMIC DNA]</scope>
    <source>
        <strain evidence="1 2">D4-2</strain>
    </source>
</reference>
<name>A0A411PCR2_9GAMM</name>
<sequence>MAHANNESSQQTKASGKTIVIESQVTGTSEQPKVIYIMPWQGIDQAIRVEGAQSQIQLPQFRPINPKQFQQRVLDYSLQNKSTQN</sequence>
<dbReference type="Proteomes" id="UP000291106">
    <property type="component" value="Chromosome"/>
</dbReference>
<protein>
    <submittedName>
        <fullName evidence="1">Uncharacterized protein</fullName>
    </submittedName>
</protein>
<evidence type="ECO:0000313" key="2">
    <source>
        <dbReference type="Proteomes" id="UP000291106"/>
    </source>
</evidence>
<evidence type="ECO:0000313" key="1">
    <source>
        <dbReference type="EMBL" id="QBF81355.1"/>
    </source>
</evidence>
<organism evidence="1 2">
    <name type="scientific">Shewanella maritima</name>
    <dbReference type="NCBI Taxonomy" id="2520507"/>
    <lineage>
        <taxon>Bacteria</taxon>
        <taxon>Pseudomonadati</taxon>
        <taxon>Pseudomonadota</taxon>
        <taxon>Gammaproteobacteria</taxon>
        <taxon>Alteromonadales</taxon>
        <taxon>Shewanellaceae</taxon>
        <taxon>Shewanella</taxon>
    </lineage>
</organism>
<dbReference type="OrthoDB" id="5397661at2"/>
<dbReference type="RefSeq" id="WP_130597332.1">
    <property type="nucleotide sequence ID" value="NZ_CP036200.1"/>
</dbReference>